<proteinExistence type="predicted"/>
<feature type="region of interest" description="Disordered" evidence="1">
    <location>
        <begin position="155"/>
        <end position="214"/>
    </location>
</feature>
<dbReference type="Pfam" id="PF05558">
    <property type="entry name" value="DREPP"/>
    <property type="match status" value="1"/>
</dbReference>
<evidence type="ECO:0000313" key="2">
    <source>
        <dbReference type="EMBL" id="CAG1852289.1"/>
    </source>
</evidence>
<dbReference type="EnsemblPlants" id="Ma10_t02600.1">
    <property type="protein sequence ID" value="Ma10_p02600.1"/>
    <property type="gene ID" value="Ma10_g02600"/>
</dbReference>
<feature type="compositionally biased region" description="Basic and acidic residues" evidence="1">
    <location>
        <begin position="163"/>
        <end position="185"/>
    </location>
</feature>
<dbReference type="InParanoid" id="A0A804KRU2"/>
<evidence type="ECO:0000256" key="1">
    <source>
        <dbReference type="SAM" id="MobiDB-lite"/>
    </source>
</evidence>
<protein>
    <submittedName>
        <fullName evidence="2">(wild Malaysian banana) hypothetical protein</fullName>
    </submittedName>
</protein>
<dbReference type="EMBL" id="HG996476">
    <property type="protein sequence ID" value="CAG1852289.1"/>
    <property type="molecule type" value="Genomic_DNA"/>
</dbReference>
<gene>
    <name evidence="2" type="ORF">GSMUA_101120.1</name>
</gene>
<dbReference type="PANTHER" id="PTHR38522:SF2">
    <property type="entry name" value="PLASMA MEMBRANE-ASSOCIATED CATION-BINDING PROTEIN 1"/>
    <property type="match status" value="1"/>
</dbReference>
<evidence type="ECO:0000313" key="3">
    <source>
        <dbReference type="EnsemblPlants" id="Ma10_p02600.1"/>
    </source>
</evidence>
<sequence length="214" mass="23467">MFFFYIVPARLHRSPLTLQLLNTVSGGHQRRRKRHKREPRRFKSNQVIERTEKNTDGRRLEIQGSSEDSNVFGGGSSKKVAAAEVVKRRSARSLKTRSPNSSQKLQKFLEELVKIEFPGSKPVSEAAAKYGPAYVSGPITFMFEKVSGLLPAEEPSSAAVESTCKEATAEAAEEVKKEEAEKVEENPAPLPATDTPAPTEPAPVPAPAQEPAKD</sequence>
<name>A0A804KRU2_MUSAM</name>
<evidence type="ECO:0000313" key="4">
    <source>
        <dbReference type="Proteomes" id="UP000012960"/>
    </source>
</evidence>
<organism evidence="3 4">
    <name type="scientific">Musa acuminata subsp. malaccensis</name>
    <name type="common">Wild banana</name>
    <name type="synonym">Musa malaccensis</name>
    <dbReference type="NCBI Taxonomy" id="214687"/>
    <lineage>
        <taxon>Eukaryota</taxon>
        <taxon>Viridiplantae</taxon>
        <taxon>Streptophyta</taxon>
        <taxon>Embryophyta</taxon>
        <taxon>Tracheophyta</taxon>
        <taxon>Spermatophyta</taxon>
        <taxon>Magnoliopsida</taxon>
        <taxon>Liliopsida</taxon>
        <taxon>Zingiberales</taxon>
        <taxon>Musaceae</taxon>
        <taxon>Musa</taxon>
    </lineage>
</organism>
<feature type="compositionally biased region" description="Pro residues" evidence="1">
    <location>
        <begin position="198"/>
        <end position="208"/>
    </location>
</feature>
<dbReference type="InterPro" id="IPR008469">
    <property type="entry name" value="DREPP"/>
</dbReference>
<dbReference type="AlphaFoldDB" id="A0A804KRU2"/>
<reference evidence="3" key="2">
    <citation type="submission" date="2021-05" db="UniProtKB">
        <authorList>
            <consortium name="EnsemblPlants"/>
        </authorList>
    </citation>
    <scope>IDENTIFICATION</scope>
    <source>
        <strain evidence="3">subsp. malaccensis</strain>
    </source>
</reference>
<dbReference type="GO" id="GO:0005886">
    <property type="term" value="C:plasma membrane"/>
    <property type="evidence" value="ECO:0007669"/>
    <property type="project" value="InterPro"/>
</dbReference>
<dbReference type="Proteomes" id="UP000012960">
    <property type="component" value="Unplaced"/>
</dbReference>
<accession>A0A804KRU2</accession>
<keyword evidence="4" id="KW-1185">Reference proteome</keyword>
<dbReference type="PANTHER" id="PTHR38522">
    <property type="entry name" value="PLASMA MEMBRANE-ASSOCIATED CATION-BINDING PROTEIN 1"/>
    <property type="match status" value="1"/>
</dbReference>
<reference evidence="2" key="1">
    <citation type="submission" date="2021-03" db="EMBL/GenBank/DDBJ databases">
        <authorList>
            <consortium name="Genoscope - CEA"/>
            <person name="William W."/>
        </authorList>
    </citation>
    <scope>NUCLEOTIDE SEQUENCE</scope>
    <source>
        <strain evidence="2">Doubled-haploid Pahang</strain>
    </source>
</reference>
<dbReference type="Gramene" id="Ma10_t02600.1">
    <property type="protein sequence ID" value="Ma10_p02600.1"/>
    <property type="gene ID" value="Ma10_g02600"/>
</dbReference>